<gene>
    <name evidence="1" type="ORF">GJJ30_11455</name>
</gene>
<name>A0A7K0EJG2_9BACT</name>
<comment type="caution">
    <text evidence="1">The sequence shown here is derived from an EMBL/GenBank/DDBJ whole genome shotgun (WGS) entry which is preliminary data.</text>
</comment>
<accession>A0A7K0EJG2</accession>
<dbReference type="RefSeq" id="WP_154175294.1">
    <property type="nucleotide sequence ID" value="NZ_WJXZ01000006.1"/>
</dbReference>
<proteinExistence type="predicted"/>
<evidence type="ECO:0000313" key="1">
    <source>
        <dbReference type="EMBL" id="MRS61905.1"/>
    </source>
</evidence>
<dbReference type="EMBL" id="WJXZ01000006">
    <property type="protein sequence ID" value="MRS61905.1"/>
    <property type="molecule type" value="Genomic_DNA"/>
</dbReference>
<keyword evidence="2" id="KW-1185">Reference proteome</keyword>
<protein>
    <submittedName>
        <fullName evidence="1">Uncharacterized protein</fullName>
    </submittedName>
</protein>
<dbReference type="Proteomes" id="UP000441754">
    <property type="component" value="Unassembled WGS sequence"/>
</dbReference>
<reference evidence="1 2" key="1">
    <citation type="journal article" date="2018" name="Antonie Van Leeuwenhoek">
        <title>Larkinella terrae sp. nov., isolated from soil on Jeju Island, South Korea.</title>
        <authorList>
            <person name="Ten L.N."/>
            <person name="Jeon J."/>
            <person name="Park S.J."/>
            <person name="Park S."/>
            <person name="Lee S.Y."/>
            <person name="Kim M.K."/>
            <person name="Jung H.Y."/>
        </authorList>
    </citation>
    <scope>NUCLEOTIDE SEQUENCE [LARGE SCALE GENOMIC DNA]</scope>
    <source>
        <strain evidence="1 2">KCTC 52001</strain>
    </source>
</reference>
<dbReference type="AlphaFoldDB" id="A0A7K0EJG2"/>
<evidence type="ECO:0000313" key="2">
    <source>
        <dbReference type="Proteomes" id="UP000441754"/>
    </source>
</evidence>
<organism evidence="1 2">
    <name type="scientific">Larkinella terrae</name>
    <dbReference type="NCBI Taxonomy" id="2025311"/>
    <lineage>
        <taxon>Bacteria</taxon>
        <taxon>Pseudomonadati</taxon>
        <taxon>Bacteroidota</taxon>
        <taxon>Cytophagia</taxon>
        <taxon>Cytophagales</taxon>
        <taxon>Spirosomataceae</taxon>
        <taxon>Larkinella</taxon>
    </lineage>
</organism>
<sequence>MLRPACLPSLFTYLQQGGIAPHQLGDLLAGYSAEVQEVISAQINHYEQPTVWIEAKTWQETVDAFTEALLSDTEPTG</sequence>